<dbReference type="RefSeq" id="WP_075077578.1">
    <property type="nucleotide sequence ID" value="NZ_BDCO01000002.1"/>
</dbReference>
<proteinExistence type="predicted"/>
<dbReference type="AlphaFoldDB" id="A0A146G2H9"/>
<dbReference type="InParanoid" id="A0A146G2H9"/>
<evidence type="ECO:0000313" key="1">
    <source>
        <dbReference type="EMBL" id="GAT31692.1"/>
    </source>
</evidence>
<gene>
    <name evidence="1" type="ORF">TSACC_286</name>
</gene>
<evidence type="ECO:0000313" key="2">
    <source>
        <dbReference type="Proteomes" id="UP000076023"/>
    </source>
</evidence>
<organism evidence="1 2">
    <name type="scientific">Terrimicrobium sacchariphilum</name>
    <dbReference type="NCBI Taxonomy" id="690879"/>
    <lineage>
        <taxon>Bacteria</taxon>
        <taxon>Pseudomonadati</taxon>
        <taxon>Verrucomicrobiota</taxon>
        <taxon>Terrimicrobiia</taxon>
        <taxon>Terrimicrobiales</taxon>
        <taxon>Terrimicrobiaceae</taxon>
        <taxon>Terrimicrobium</taxon>
    </lineage>
</organism>
<comment type="caution">
    <text evidence="1">The sequence shown here is derived from an EMBL/GenBank/DDBJ whole genome shotgun (WGS) entry which is preliminary data.</text>
</comment>
<accession>A0A146G2H9</accession>
<name>A0A146G2H9_TERSA</name>
<dbReference type="OrthoDB" id="183617at2"/>
<keyword evidence="2" id="KW-1185">Reference proteome</keyword>
<dbReference type="Proteomes" id="UP000076023">
    <property type="component" value="Unassembled WGS sequence"/>
</dbReference>
<sequence>MLSRVQEYGTKHVIPTIKNRLRRLDFSQKSDAFGRVKVTLIAAGILLLAGSCAWAQVQRADNASRTAATVQRVDAATATANEGLSFDSHSEVDTDLGEQLPVSMVRGGLGAYVVADTGLFYTSNPTLANGGGRGDMYFLARGGAGVHPNLVDGLYLDAHVTQEVFQYAQFSSLNFTRFNAGGGLDYVFQDLGQLTVSVRYEYERYLDGNNLDEFYVNNAVNVLVTKQFLISDTQSIQVGWQGSWSVYAQPTSATRNSYDFWVGWRWRIIEPLELQTYYVVTLFHYPDDDNRVDLTQNVGGSLNYYLTKWAKISASANFGGNASTESFYNYTVVNLGGTLGLDIRF</sequence>
<dbReference type="STRING" id="690879.TSACC_286"/>
<reference evidence="2" key="1">
    <citation type="journal article" date="2017" name="Genome Announc.">
        <title>Draft Genome Sequence of Terrimicrobium sacchariphilum NM-5T, a Facultative Anaerobic Soil Bacterium of the Class Spartobacteria.</title>
        <authorList>
            <person name="Qiu Y.L."/>
            <person name="Tourlousse D.M."/>
            <person name="Matsuura N."/>
            <person name="Ohashi A."/>
            <person name="Sekiguchi Y."/>
        </authorList>
    </citation>
    <scope>NUCLEOTIDE SEQUENCE [LARGE SCALE GENOMIC DNA]</scope>
    <source>
        <strain evidence="2">NM-5</strain>
    </source>
</reference>
<dbReference type="EMBL" id="BDCO01000002">
    <property type="protein sequence ID" value="GAT31692.1"/>
    <property type="molecule type" value="Genomic_DNA"/>
</dbReference>
<protein>
    <submittedName>
        <fullName evidence="1">Uncharacterized protein</fullName>
    </submittedName>
</protein>